<dbReference type="Proteomes" id="UP000299102">
    <property type="component" value="Unassembled WGS sequence"/>
</dbReference>
<name>A0A4C1W174_EUMVA</name>
<protein>
    <submittedName>
        <fullName evidence="2">Uncharacterized protein</fullName>
    </submittedName>
</protein>
<keyword evidence="3" id="KW-1185">Reference proteome</keyword>
<proteinExistence type="predicted"/>
<comment type="caution">
    <text evidence="2">The sequence shown here is derived from an EMBL/GenBank/DDBJ whole genome shotgun (WGS) entry which is preliminary data.</text>
</comment>
<accession>A0A4C1W174</accession>
<evidence type="ECO:0000256" key="1">
    <source>
        <dbReference type="SAM" id="MobiDB-lite"/>
    </source>
</evidence>
<dbReference type="AlphaFoldDB" id="A0A4C1W174"/>
<evidence type="ECO:0000313" key="2">
    <source>
        <dbReference type="EMBL" id="GBP44821.1"/>
    </source>
</evidence>
<evidence type="ECO:0000313" key="3">
    <source>
        <dbReference type="Proteomes" id="UP000299102"/>
    </source>
</evidence>
<dbReference type="EMBL" id="BGZK01000459">
    <property type="protein sequence ID" value="GBP44821.1"/>
    <property type="molecule type" value="Genomic_DNA"/>
</dbReference>
<organism evidence="2 3">
    <name type="scientific">Eumeta variegata</name>
    <name type="common">Bagworm moth</name>
    <name type="synonym">Eumeta japonica</name>
    <dbReference type="NCBI Taxonomy" id="151549"/>
    <lineage>
        <taxon>Eukaryota</taxon>
        <taxon>Metazoa</taxon>
        <taxon>Ecdysozoa</taxon>
        <taxon>Arthropoda</taxon>
        <taxon>Hexapoda</taxon>
        <taxon>Insecta</taxon>
        <taxon>Pterygota</taxon>
        <taxon>Neoptera</taxon>
        <taxon>Endopterygota</taxon>
        <taxon>Lepidoptera</taxon>
        <taxon>Glossata</taxon>
        <taxon>Ditrysia</taxon>
        <taxon>Tineoidea</taxon>
        <taxon>Psychidae</taxon>
        <taxon>Oiketicinae</taxon>
        <taxon>Eumeta</taxon>
    </lineage>
</organism>
<gene>
    <name evidence="2" type="ORF">EVAR_75689_1</name>
</gene>
<sequence>MNSPRRKPLVAPESGQRHVKTRTPAQGIVDEKGISGDRPPSCATRCRPDERFVNMRYFSETGNYGFEFRCEIWFGRFLTHT</sequence>
<reference evidence="2 3" key="1">
    <citation type="journal article" date="2019" name="Commun. Biol.">
        <title>The bagworm genome reveals a unique fibroin gene that provides high tensile strength.</title>
        <authorList>
            <person name="Kono N."/>
            <person name="Nakamura H."/>
            <person name="Ohtoshi R."/>
            <person name="Tomita M."/>
            <person name="Numata K."/>
            <person name="Arakawa K."/>
        </authorList>
    </citation>
    <scope>NUCLEOTIDE SEQUENCE [LARGE SCALE GENOMIC DNA]</scope>
</reference>
<feature type="region of interest" description="Disordered" evidence="1">
    <location>
        <begin position="1"/>
        <end position="41"/>
    </location>
</feature>